<sequence length="145" mass="15953">MGNSVTKSLDKWGLNSSKFSLKRSVSKAPPAVSPHQAAETHIYDPVAVDSNNAKVNRRREPDTEGLHYADIQVLHSARPTKQEKQRRGVANKNTTEYATIDFLRGVKTPAPLEPADILIPPGDLQRPMAKTRCKKSASSKRAVLV</sequence>
<dbReference type="RefSeq" id="XP_035383397.1">
    <property type="nucleotide sequence ID" value="XM_035527504.1"/>
</dbReference>
<reference evidence="3" key="1">
    <citation type="journal article" date="2014" name="Science">
        <title>Nonhuman genetics. Genomic basis for the convergent evolution of electric organs.</title>
        <authorList>
            <person name="Gallant J.R."/>
            <person name="Traeger L.L."/>
            <person name="Volkening J.D."/>
            <person name="Moffett H."/>
            <person name="Chen P.H."/>
            <person name="Novina C.D."/>
            <person name="Phillips G.N.Jr."/>
            <person name="Anand R."/>
            <person name="Wells G.B."/>
            <person name="Pinch M."/>
            <person name="Guth R."/>
            <person name="Unguez G.A."/>
            <person name="Albert J.S."/>
            <person name="Zakon H.H."/>
            <person name="Samanta M.P."/>
            <person name="Sussman M.R."/>
        </authorList>
    </citation>
    <scope>NUCLEOTIDE SEQUENCE [LARGE SCALE GENOMIC DNA]</scope>
</reference>
<organism evidence="2 3">
    <name type="scientific">Electrophorus electricus</name>
    <name type="common">Electric eel</name>
    <name type="synonym">Gymnotus electricus</name>
    <dbReference type="NCBI Taxonomy" id="8005"/>
    <lineage>
        <taxon>Eukaryota</taxon>
        <taxon>Metazoa</taxon>
        <taxon>Chordata</taxon>
        <taxon>Craniata</taxon>
        <taxon>Vertebrata</taxon>
        <taxon>Euteleostomi</taxon>
        <taxon>Actinopterygii</taxon>
        <taxon>Neopterygii</taxon>
        <taxon>Teleostei</taxon>
        <taxon>Ostariophysi</taxon>
        <taxon>Gymnotiformes</taxon>
        <taxon>Gymnotoidei</taxon>
        <taxon>Gymnotidae</taxon>
        <taxon>Electrophorus</taxon>
    </lineage>
</organism>
<reference evidence="2" key="4">
    <citation type="submission" date="2025-08" db="UniProtKB">
        <authorList>
            <consortium name="Ensembl"/>
        </authorList>
    </citation>
    <scope>IDENTIFICATION</scope>
</reference>
<name>A0A4W4GRQ1_ELEEL</name>
<evidence type="ECO:0000313" key="2">
    <source>
        <dbReference type="Ensembl" id="ENSEEEP00000038864.2"/>
    </source>
</evidence>
<dbReference type="OMA" id="RWGINPR"/>
<accession>A0A4W4GRQ1</accession>
<dbReference type="GeneTree" id="ENSGT00740000117097"/>
<dbReference type="Pfam" id="PF15147">
    <property type="entry name" value="DUF4578"/>
    <property type="match status" value="1"/>
</dbReference>
<dbReference type="Ensembl" id="ENSEEET00000039308.2">
    <property type="protein sequence ID" value="ENSEEEP00000038864.2"/>
    <property type="gene ID" value="ENSEEEG00000018432.2"/>
</dbReference>
<feature type="region of interest" description="Disordered" evidence="1">
    <location>
        <begin position="20"/>
        <end position="51"/>
    </location>
</feature>
<reference evidence="3" key="2">
    <citation type="journal article" date="2017" name="Sci. Adv.">
        <title>A tail of two voltages: Proteomic comparison of the three electric organs of the electric eel.</title>
        <authorList>
            <person name="Traeger L.L."/>
            <person name="Sabat G."/>
            <person name="Barrett-Wilt G.A."/>
            <person name="Wells G.B."/>
            <person name="Sussman M.R."/>
        </authorList>
    </citation>
    <scope>NUCLEOTIDE SEQUENCE [LARGE SCALE GENOMIC DNA]</scope>
</reference>
<protein>
    <submittedName>
        <fullName evidence="2">Uncharacterized protein</fullName>
    </submittedName>
</protein>
<evidence type="ECO:0000256" key="1">
    <source>
        <dbReference type="SAM" id="MobiDB-lite"/>
    </source>
</evidence>
<dbReference type="GO" id="GO:0070062">
    <property type="term" value="C:extracellular exosome"/>
    <property type="evidence" value="ECO:0007669"/>
    <property type="project" value="TreeGrafter"/>
</dbReference>
<gene>
    <name evidence="2" type="primary">zgc:193711</name>
</gene>
<dbReference type="Proteomes" id="UP000314983">
    <property type="component" value="Chromosome 6"/>
</dbReference>
<reference evidence="2" key="3">
    <citation type="submission" date="2020-05" db="EMBL/GenBank/DDBJ databases">
        <title>Electrophorus electricus (electric eel) genome, fEleEle1, primary haplotype.</title>
        <authorList>
            <person name="Myers G."/>
            <person name="Meyer A."/>
            <person name="Fedrigo O."/>
            <person name="Formenti G."/>
            <person name="Rhie A."/>
            <person name="Tracey A."/>
            <person name="Sims Y."/>
            <person name="Jarvis E.D."/>
        </authorList>
    </citation>
    <scope>NUCLEOTIDE SEQUENCE [LARGE SCALE GENOMIC DNA]</scope>
</reference>
<dbReference type="GeneID" id="118241585"/>
<keyword evidence="3" id="KW-1185">Reference proteome</keyword>
<feature type="region of interest" description="Disordered" evidence="1">
    <location>
        <begin position="117"/>
        <end position="145"/>
    </location>
</feature>
<reference evidence="2" key="5">
    <citation type="submission" date="2025-09" db="UniProtKB">
        <authorList>
            <consortium name="Ensembl"/>
        </authorList>
    </citation>
    <scope>IDENTIFICATION</scope>
</reference>
<proteinExistence type="predicted"/>
<evidence type="ECO:0000313" key="3">
    <source>
        <dbReference type="Proteomes" id="UP000314983"/>
    </source>
</evidence>
<dbReference type="InterPro" id="IPR028106">
    <property type="entry name" value="DUF4578"/>
</dbReference>
<dbReference type="PANTHER" id="PTHR37342:SF1">
    <property type="entry name" value="CHROMOSOME 11 OPEN READING FRAME 52"/>
    <property type="match status" value="1"/>
</dbReference>
<dbReference type="AlphaFoldDB" id="A0A4W4GRQ1"/>
<feature type="compositionally biased region" description="Basic residues" evidence="1">
    <location>
        <begin position="129"/>
        <end position="138"/>
    </location>
</feature>
<dbReference type="PANTHER" id="PTHR37342">
    <property type="entry name" value="HYPOTHETICAL PROTEIN LOC689959"/>
    <property type="match status" value="1"/>
</dbReference>